<proteinExistence type="predicted"/>
<dbReference type="Proteomes" id="UP000275267">
    <property type="component" value="Unassembled WGS sequence"/>
</dbReference>
<accession>A0A3L6ST62</accession>
<comment type="caution">
    <text evidence="1">The sequence shown here is derived from an EMBL/GenBank/DDBJ whole genome shotgun (WGS) entry which is preliminary data.</text>
</comment>
<protein>
    <submittedName>
        <fullName evidence="1">Uncharacterized protein</fullName>
    </submittedName>
</protein>
<dbReference type="OrthoDB" id="618480at2759"/>
<gene>
    <name evidence="1" type="ORF">C2845_PM07G11950</name>
</gene>
<reference evidence="2" key="1">
    <citation type="journal article" date="2019" name="Nat. Commun.">
        <title>The genome of broomcorn millet.</title>
        <authorList>
            <person name="Zou C."/>
            <person name="Miki D."/>
            <person name="Li D."/>
            <person name="Tang Q."/>
            <person name="Xiao L."/>
            <person name="Rajput S."/>
            <person name="Deng P."/>
            <person name="Jia W."/>
            <person name="Huang R."/>
            <person name="Zhang M."/>
            <person name="Sun Y."/>
            <person name="Hu J."/>
            <person name="Fu X."/>
            <person name="Schnable P.S."/>
            <person name="Li F."/>
            <person name="Zhang H."/>
            <person name="Feng B."/>
            <person name="Zhu X."/>
            <person name="Liu R."/>
            <person name="Schnable J.C."/>
            <person name="Zhu J.-K."/>
            <person name="Zhang H."/>
        </authorList>
    </citation>
    <scope>NUCLEOTIDE SEQUENCE [LARGE SCALE GENOMIC DNA]</scope>
</reference>
<organism evidence="1 2">
    <name type="scientific">Panicum miliaceum</name>
    <name type="common">Proso millet</name>
    <name type="synonym">Broomcorn millet</name>
    <dbReference type="NCBI Taxonomy" id="4540"/>
    <lineage>
        <taxon>Eukaryota</taxon>
        <taxon>Viridiplantae</taxon>
        <taxon>Streptophyta</taxon>
        <taxon>Embryophyta</taxon>
        <taxon>Tracheophyta</taxon>
        <taxon>Spermatophyta</taxon>
        <taxon>Magnoliopsida</taxon>
        <taxon>Liliopsida</taxon>
        <taxon>Poales</taxon>
        <taxon>Poaceae</taxon>
        <taxon>PACMAD clade</taxon>
        <taxon>Panicoideae</taxon>
        <taxon>Panicodae</taxon>
        <taxon>Paniceae</taxon>
        <taxon>Panicinae</taxon>
        <taxon>Panicum</taxon>
        <taxon>Panicum sect. Panicum</taxon>
    </lineage>
</organism>
<evidence type="ECO:0000313" key="1">
    <source>
        <dbReference type="EMBL" id="RLN24693.1"/>
    </source>
</evidence>
<evidence type="ECO:0000313" key="2">
    <source>
        <dbReference type="Proteomes" id="UP000275267"/>
    </source>
</evidence>
<sequence length="89" mass="10553">MACSHGAAAQHWTVGGCFFQMRPERHEGFIHNSLKEKRENWEWQWLYAETTQDFPLHFRGGPPVHNVRWSEKPVLSERWNPVLDQLVLL</sequence>
<dbReference type="EMBL" id="PQIB02000004">
    <property type="protein sequence ID" value="RLN24693.1"/>
    <property type="molecule type" value="Genomic_DNA"/>
</dbReference>
<dbReference type="AlphaFoldDB" id="A0A3L6ST62"/>
<keyword evidence="2" id="KW-1185">Reference proteome</keyword>
<name>A0A3L6ST62_PANMI</name>